<name>A0ABD3T5S7_SINWO</name>
<evidence type="ECO:0000256" key="1">
    <source>
        <dbReference type="SAM" id="SignalP"/>
    </source>
</evidence>
<accession>A0ABD3T5S7</accession>
<keyword evidence="1" id="KW-0732">Signal</keyword>
<sequence>MLAIISVLFVIPVSQCRRIHGFHDAMVAVTERQVGANCTNSYECGHGLCCRDASGKILSGEVDGKLSLISGEHQTGICSNQLGREGELCDCGCRLGLECYRPMAGMCCVPMRCYDAAFVRKEREYWENCFRNMSICHIPM</sequence>
<dbReference type="Proteomes" id="UP001634394">
    <property type="component" value="Unassembled WGS sequence"/>
</dbReference>
<feature type="signal peptide" evidence="1">
    <location>
        <begin position="1"/>
        <end position="16"/>
    </location>
</feature>
<protein>
    <submittedName>
        <fullName evidence="2">Uncharacterized protein</fullName>
    </submittedName>
</protein>
<evidence type="ECO:0000313" key="2">
    <source>
        <dbReference type="EMBL" id="KAL3832197.1"/>
    </source>
</evidence>
<comment type="caution">
    <text evidence="2">The sequence shown here is derived from an EMBL/GenBank/DDBJ whole genome shotgun (WGS) entry which is preliminary data.</text>
</comment>
<dbReference type="AlphaFoldDB" id="A0ABD3T5S7"/>
<gene>
    <name evidence="2" type="ORF">ACJMK2_023859</name>
</gene>
<evidence type="ECO:0000313" key="3">
    <source>
        <dbReference type="Proteomes" id="UP001634394"/>
    </source>
</evidence>
<organism evidence="2 3">
    <name type="scientific">Sinanodonta woodiana</name>
    <name type="common">Chinese pond mussel</name>
    <name type="synonym">Anodonta woodiana</name>
    <dbReference type="NCBI Taxonomy" id="1069815"/>
    <lineage>
        <taxon>Eukaryota</taxon>
        <taxon>Metazoa</taxon>
        <taxon>Spiralia</taxon>
        <taxon>Lophotrochozoa</taxon>
        <taxon>Mollusca</taxon>
        <taxon>Bivalvia</taxon>
        <taxon>Autobranchia</taxon>
        <taxon>Heteroconchia</taxon>
        <taxon>Palaeoheterodonta</taxon>
        <taxon>Unionida</taxon>
        <taxon>Unionoidea</taxon>
        <taxon>Unionidae</taxon>
        <taxon>Unioninae</taxon>
        <taxon>Sinanodonta</taxon>
    </lineage>
</organism>
<dbReference type="EMBL" id="JBJQND010000019">
    <property type="protein sequence ID" value="KAL3832197.1"/>
    <property type="molecule type" value="Genomic_DNA"/>
</dbReference>
<feature type="chain" id="PRO_5044833564" evidence="1">
    <location>
        <begin position="17"/>
        <end position="140"/>
    </location>
</feature>
<reference evidence="2 3" key="1">
    <citation type="submission" date="2024-11" db="EMBL/GenBank/DDBJ databases">
        <title>Chromosome-level genome assembly of the freshwater bivalve Anodonta woodiana.</title>
        <authorList>
            <person name="Chen X."/>
        </authorList>
    </citation>
    <scope>NUCLEOTIDE SEQUENCE [LARGE SCALE GENOMIC DNA]</scope>
    <source>
        <strain evidence="2">MN2024</strain>
        <tissue evidence="2">Gills</tissue>
    </source>
</reference>
<proteinExistence type="predicted"/>
<keyword evidence="3" id="KW-1185">Reference proteome</keyword>